<dbReference type="UniPathway" id="UPA00079">
    <property type="reaction ID" value="UER00168"/>
</dbReference>
<keyword evidence="3 8" id="KW-1003">Cell membrane</keyword>
<feature type="transmembrane region" description="Helical" evidence="8">
    <location>
        <begin position="113"/>
        <end position="130"/>
    </location>
</feature>
<accession>W9DNG3</accession>
<dbReference type="NCBIfam" id="TIGR00751">
    <property type="entry name" value="menA"/>
    <property type="match status" value="1"/>
</dbReference>
<evidence type="ECO:0000313" key="10">
    <source>
        <dbReference type="EMBL" id="ETA66498.1"/>
    </source>
</evidence>
<feature type="transmembrane region" description="Helical" evidence="8">
    <location>
        <begin position="137"/>
        <end position="161"/>
    </location>
</feature>
<comment type="function">
    <text evidence="8">Conversion of 1,4-dihydroxy-2-naphthoate (DHNA) to demethylmenaquinone (DMK).</text>
</comment>
<keyword evidence="6 8" id="KW-1133">Transmembrane helix</keyword>
<feature type="transmembrane region" description="Helical" evidence="8">
    <location>
        <begin position="89"/>
        <end position="107"/>
    </location>
</feature>
<reference evidence="10 11" key="1">
    <citation type="submission" date="2013-08" db="EMBL/GenBank/DDBJ databases">
        <authorList>
            <consortium name="DOE Joint Genome Institute"/>
            <person name="Klenk H.-P."/>
            <person name="Huntemann M."/>
            <person name="Han J."/>
            <person name="Chen A."/>
            <person name="Kyrpides N."/>
            <person name="Mavromatis K."/>
            <person name="Markowitz V."/>
            <person name="Palaniappan K."/>
            <person name="Ivanova N."/>
            <person name="Schaumberg A."/>
            <person name="Pati A."/>
            <person name="Liolios K."/>
            <person name="Nordberg H.P."/>
            <person name="Cantor M.N."/>
            <person name="Hua S.X."/>
            <person name="Woyke T."/>
        </authorList>
    </citation>
    <scope>NUCLEOTIDE SEQUENCE [LARGE SCALE GENOMIC DNA]</scope>
    <source>
        <strain evidence="10 11">YIM 93223</strain>
    </source>
</reference>
<keyword evidence="2 8" id="KW-0474">Menaquinone biosynthesis</keyword>
<sequence>MATITAWVQGARLRTLPNAVAPVVVGAGAAAELDAFSWLRSTLALIVALALIVGVNYANDYSDGVRGTDDDRVGPLRLVASGTAEAKSVLAAALSSFVLACVAGLALVILSGAWWLLAVGAACVGGAWFYTGGTRPYGYAGFGEIAVFVFFGLAAVLGTVYVQAGTVSLLALGSAVAVGAFSSAVLLANNLRDIPSDAEAGKRTLAVKLGDRHTRTLYLALIVLPFAVTIAMAFALPPVLLASVTALALLRPARTILSRATGRALIPVLADTGLALLLWAVVTGAVLAAA</sequence>
<dbReference type="EC" id="2.5.1.74" evidence="8 9"/>
<dbReference type="NCBIfam" id="NF004751">
    <property type="entry name" value="PRK06080.1-3"/>
    <property type="match status" value="1"/>
</dbReference>
<feature type="transmembrane region" description="Helical" evidence="8">
    <location>
        <begin position="38"/>
        <end position="58"/>
    </location>
</feature>
<dbReference type="GO" id="GO:0009234">
    <property type="term" value="P:menaquinone biosynthetic process"/>
    <property type="evidence" value="ECO:0007669"/>
    <property type="project" value="UniProtKB-UniRule"/>
</dbReference>
<dbReference type="EMBL" id="AZAK01000001">
    <property type="protein sequence ID" value="ETA66498.1"/>
    <property type="molecule type" value="Genomic_DNA"/>
</dbReference>
<dbReference type="InterPro" id="IPR026046">
    <property type="entry name" value="UBIAD1"/>
</dbReference>
<dbReference type="GO" id="GO:0005886">
    <property type="term" value="C:plasma membrane"/>
    <property type="evidence" value="ECO:0007669"/>
    <property type="project" value="UniProtKB-SubCell"/>
</dbReference>
<dbReference type="PANTHER" id="PTHR13929:SF0">
    <property type="entry name" value="UBIA PRENYLTRANSFERASE DOMAIN-CONTAINING PROTEIN 1"/>
    <property type="match status" value="1"/>
</dbReference>
<dbReference type="Pfam" id="PF01040">
    <property type="entry name" value="UbiA"/>
    <property type="match status" value="1"/>
</dbReference>
<dbReference type="CDD" id="cd13962">
    <property type="entry name" value="PT_UbiA_UBIAD1"/>
    <property type="match status" value="1"/>
</dbReference>
<name>W9DNG3_9PSEU</name>
<evidence type="ECO:0000256" key="2">
    <source>
        <dbReference type="ARBA" id="ARBA00022428"/>
    </source>
</evidence>
<evidence type="ECO:0000313" key="11">
    <source>
        <dbReference type="Proteomes" id="UP000054357"/>
    </source>
</evidence>
<comment type="subcellular location">
    <subcellularLocation>
        <location evidence="8">Cell membrane</location>
        <topology evidence="8">Multi-pass membrane protein</topology>
    </subcellularLocation>
    <subcellularLocation>
        <location evidence="1">Membrane</location>
        <topology evidence="1">Multi-pass membrane protein</topology>
    </subcellularLocation>
</comment>
<dbReference type="Gene3D" id="1.10.357.140">
    <property type="entry name" value="UbiA prenyltransferase"/>
    <property type="match status" value="1"/>
</dbReference>
<organism evidence="10 11">
    <name type="scientific">Haloechinothrix halophila YIM 93223</name>
    <dbReference type="NCBI Taxonomy" id="592678"/>
    <lineage>
        <taxon>Bacteria</taxon>
        <taxon>Bacillati</taxon>
        <taxon>Actinomycetota</taxon>
        <taxon>Actinomycetes</taxon>
        <taxon>Pseudonocardiales</taxon>
        <taxon>Pseudonocardiaceae</taxon>
        <taxon>Haloechinothrix</taxon>
    </lineage>
</organism>
<gene>
    <name evidence="8" type="primary">menA</name>
    <name evidence="10" type="ORF">AmyhaDRAFT_0257</name>
</gene>
<evidence type="ECO:0000256" key="1">
    <source>
        <dbReference type="ARBA" id="ARBA00004141"/>
    </source>
</evidence>
<dbReference type="PIRSF" id="PIRSF005355">
    <property type="entry name" value="UBIAD1"/>
    <property type="match status" value="1"/>
</dbReference>
<comment type="caution">
    <text evidence="10">The sequence shown here is derived from an EMBL/GenBank/DDBJ whole genome shotgun (WGS) entry which is preliminary data.</text>
</comment>
<comment type="pathway">
    <text evidence="8">Quinol/quinone metabolism; menaquinone biosynthesis; menaquinol from 1,4-dihydroxy-2-naphthoate: step 1/2.</text>
</comment>
<dbReference type="HAMAP" id="MF_01937">
    <property type="entry name" value="MenA_1"/>
    <property type="match status" value="1"/>
</dbReference>
<dbReference type="PANTHER" id="PTHR13929">
    <property type="entry name" value="1,4-DIHYDROXY-2-NAPHTHOATE OCTAPRENYLTRANSFERASE"/>
    <property type="match status" value="1"/>
</dbReference>
<dbReference type="InterPro" id="IPR044878">
    <property type="entry name" value="UbiA_sf"/>
</dbReference>
<dbReference type="GO" id="GO:0046428">
    <property type="term" value="F:1,4-dihydroxy-2-naphthoate polyprenyltransferase activity"/>
    <property type="evidence" value="ECO:0007669"/>
    <property type="project" value="UniProtKB-UniRule"/>
</dbReference>
<evidence type="ECO:0000256" key="8">
    <source>
        <dbReference type="HAMAP-Rule" id="MF_01937"/>
    </source>
</evidence>
<comment type="catalytic activity">
    <reaction evidence="8">
        <text>an all-trans-polyprenyl diphosphate + 1,4-dihydroxy-2-naphthoate + H(+) = a 2-demethylmenaquinol + CO2 + diphosphate</text>
        <dbReference type="Rhea" id="RHEA:26478"/>
        <dbReference type="Rhea" id="RHEA-COMP:9563"/>
        <dbReference type="Rhea" id="RHEA-COMP:9564"/>
        <dbReference type="ChEBI" id="CHEBI:11173"/>
        <dbReference type="ChEBI" id="CHEBI:15378"/>
        <dbReference type="ChEBI" id="CHEBI:16526"/>
        <dbReference type="ChEBI" id="CHEBI:33019"/>
        <dbReference type="ChEBI" id="CHEBI:55437"/>
        <dbReference type="ChEBI" id="CHEBI:58914"/>
        <dbReference type="EC" id="2.5.1.74"/>
    </reaction>
</comment>
<dbReference type="RefSeq" id="WP_034267122.1">
    <property type="nucleotide sequence ID" value="NZ_KI632509.1"/>
</dbReference>
<dbReference type="PATRIC" id="fig|592678.3.peg.260"/>
<evidence type="ECO:0000256" key="3">
    <source>
        <dbReference type="ARBA" id="ARBA00022475"/>
    </source>
</evidence>
<dbReference type="OrthoDB" id="9767568at2"/>
<dbReference type="InterPro" id="IPR000537">
    <property type="entry name" value="UbiA_prenyltransferase"/>
</dbReference>
<feature type="transmembrane region" description="Helical" evidence="8">
    <location>
        <begin position="217"/>
        <end position="244"/>
    </location>
</feature>
<dbReference type="InterPro" id="IPR004657">
    <property type="entry name" value="MenA"/>
</dbReference>
<keyword evidence="7 8" id="KW-0472">Membrane</keyword>
<evidence type="ECO:0000256" key="6">
    <source>
        <dbReference type="ARBA" id="ARBA00022989"/>
    </source>
</evidence>
<comment type="similarity">
    <text evidence="8">Belongs to the MenA family. Type 1 subfamily.</text>
</comment>
<dbReference type="HOGENOM" id="CLU_043611_1_0_11"/>
<evidence type="ECO:0000256" key="7">
    <source>
        <dbReference type="ARBA" id="ARBA00023136"/>
    </source>
</evidence>
<keyword evidence="4 8" id="KW-0808">Transferase</keyword>
<keyword evidence="5 8" id="KW-0812">Transmembrane</keyword>
<dbReference type="Proteomes" id="UP000054357">
    <property type="component" value="Unassembled WGS sequence"/>
</dbReference>
<dbReference type="GO" id="GO:0042371">
    <property type="term" value="P:vitamin K biosynthetic process"/>
    <property type="evidence" value="ECO:0007669"/>
    <property type="project" value="TreeGrafter"/>
</dbReference>
<dbReference type="AlphaFoldDB" id="W9DNG3"/>
<keyword evidence="11" id="KW-1185">Reference proteome</keyword>
<proteinExistence type="inferred from homology"/>
<feature type="transmembrane region" description="Helical" evidence="8">
    <location>
        <begin position="264"/>
        <end position="289"/>
    </location>
</feature>
<evidence type="ECO:0000256" key="9">
    <source>
        <dbReference type="NCBIfam" id="TIGR00751"/>
    </source>
</evidence>
<evidence type="ECO:0000256" key="4">
    <source>
        <dbReference type="ARBA" id="ARBA00022679"/>
    </source>
</evidence>
<protein>
    <recommendedName>
        <fullName evidence="8 9">1,4-dihydroxy-2-naphthoate octaprenyltransferase</fullName>
        <shortName evidence="8">DHNA-octaprenyltransferase</shortName>
        <ecNumber evidence="8 9">2.5.1.74</ecNumber>
    </recommendedName>
</protein>
<feature type="transmembrane region" description="Helical" evidence="8">
    <location>
        <begin position="167"/>
        <end position="188"/>
    </location>
</feature>
<evidence type="ECO:0000256" key="5">
    <source>
        <dbReference type="ARBA" id="ARBA00022692"/>
    </source>
</evidence>